<dbReference type="Gene3D" id="3.30.530.20">
    <property type="match status" value="1"/>
</dbReference>
<keyword evidence="1" id="KW-1133">Transmembrane helix</keyword>
<evidence type="ECO:0000259" key="2">
    <source>
        <dbReference type="Pfam" id="PF02713"/>
    </source>
</evidence>
<dbReference type="AlphaFoldDB" id="A0A4S4D616"/>
<feature type="domain" description="Thioredoxin-like fold" evidence="3">
    <location>
        <begin position="1"/>
        <end position="91"/>
    </location>
</feature>
<dbReference type="InterPro" id="IPR023393">
    <property type="entry name" value="START-like_dom_sf"/>
</dbReference>
<feature type="domain" description="DUF220" evidence="2">
    <location>
        <begin position="666"/>
        <end position="737"/>
    </location>
</feature>
<keyword evidence="5" id="KW-1185">Reference proteome</keyword>
<dbReference type="Gene3D" id="3.40.30.10">
    <property type="entry name" value="Glutaredoxin"/>
    <property type="match status" value="1"/>
</dbReference>
<dbReference type="InterPro" id="IPR012336">
    <property type="entry name" value="Thioredoxin-like_fold"/>
</dbReference>
<reference evidence="4 5" key="1">
    <citation type="journal article" date="2018" name="Proc. Natl. Acad. Sci. U.S.A.">
        <title>Draft genome sequence of Camellia sinensis var. sinensis provides insights into the evolution of the tea genome and tea quality.</title>
        <authorList>
            <person name="Wei C."/>
            <person name="Yang H."/>
            <person name="Wang S."/>
            <person name="Zhao J."/>
            <person name="Liu C."/>
            <person name="Gao L."/>
            <person name="Xia E."/>
            <person name="Lu Y."/>
            <person name="Tai Y."/>
            <person name="She G."/>
            <person name="Sun J."/>
            <person name="Cao H."/>
            <person name="Tong W."/>
            <person name="Gao Q."/>
            <person name="Li Y."/>
            <person name="Deng W."/>
            <person name="Jiang X."/>
            <person name="Wang W."/>
            <person name="Chen Q."/>
            <person name="Zhang S."/>
            <person name="Li H."/>
            <person name="Wu J."/>
            <person name="Wang P."/>
            <person name="Li P."/>
            <person name="Shi C."/>
            <person name="Zheng F."/>
            <person name="Jian J."/>
            <person name="Huang B."/>
            <person name="Shan D."/>
            <person name="Shi M."/>
            <person name="Fang C."/>
            <person name="Yue Y."/>
            <person name="Li F."/>
            <person name="Li D."/>
            <person name="Wei S."/>
            <person name="Han B."/>
            <person name="Jiang C."/>
            <person name="Yin Y."/>
            <person name="Xia T."/>
            <person name="Zhang Z."/>
            <person name="Bennetzen J.L."/>
            <person name="Zhao S."/>
            <person name="Wan X."/>
        </authorList>
    </citation>
    <scope>NUCLEOTIDE SEQUENCE [LARGE SCALE GENOMIC DNA]</scope>
    <source>
        <strain evidence="5">cv. Shuchazao</strain>
        <tissue evidence="4">Leaf</tissue>
    </source>
</reference>
<evidence type="ECO:0000259" key="3">
    <source>
        <dbReference type="Pfam" id="PF13905"/>
    </source>
</evidence>
<feature type="transmembrane region" description="Helical" evidence="1">
    <location>
        <begin position="308"/>
        <end position="328"/>
    </location>
</feature>
<dbReference type="PANTHER" id="PTHR31385">
    <property type="entry name" value="PUTATIVE (DUF220)-RELATED"/>
    <property type="match status" value="1"/>
</dbReference>
<evidence type="ECO:0000313" key="4">
    <source>
        <dbReference type="EMBL" id="THF97824.1"/>
    </source>
</evidence>
<name>A0A4S4D616_CAMSN</name>
<dbReference type="SUPFAM" id="SSF55961">
    <property type="entry name" value="Bet v1-like"/>
    <property type="match status" value="1"/>
</dbReference>
<keyword evidence="1" id="KW-0812">Transmembrane</keyword>
<dbReference type="InterPro" id="IPR003863">
    <property type="entry name" value="DUF220"/>
</dbReference>
<organism evidence="4 5">
    <name type="scientific">Camellia sinensis var. sinensis</name>
    <name type="common">China tea</name>
    <dbReference type="NCBI Taxonomy" id="542762"/>
    <lineage>
        <taxon>Eukaryota</taxon>
        <taxon>Viridiplantae</taxon>
        <taxon>Streptophyta</taxon>
        <taxon>Embryophyta</taxon>
        <taxon>Tracheophyta</taxon>
        <taxon>Spermatophyta</taxon>
        <taxon>Magnoliopsida</taxon>
        <taxon>eudicotyledons</taxon>
        <taxon>Gunneridae</taxon>
        <taxon>Pentapetalae</taxon>
        <taxon>asterids</taxon>
        <taxon>Ericales</taxon>
        <taxon>Theaceae</taxon>
        <taxon>Camellia</taxon>
    </lineage>
</organism>
<dbReference type="Proteomes" id="UP000306102">
    <property type="component" value="Unassembled WGS sequence"/>
</dbReference>
<proteinExistence type="predicted"/>
<keyword evidence="1" id="KW-0472">Membrane</keyword>
<dbReference type="Pfam" id="PF02713">
    <property type="entry name" value="DUF220"/>
    <property type="match status" value="1"/>
</dbReference>
<sequence length="830" mass="93038">MVGLYFSMTARKGCLDFTTKLVDFYRKLKEKGPNFENVSVSLDEEEESFKQGFDTMLWPALPFKDKSYDKLIRYFELRALPILVIISPDGNTLNPNVAKFVEKHGVEANPFSPEKVAVLTEIEKAKLEAQTLESILVSAIALFSSTSSADPRYNDPLPKPNPLLCPHYVFPHFANQSLASSKSITSPIVSPIVTPSPLSVGEDIYVHQHVPPLQPLPPLHLLPPSLAMGGNSIPLPLTYPTYHENNLREMYVVPNSLPNSMPQRRMLVLLSSSSAGGMLLYLFCWWYAGSAVIWFWYVGSAARTITCWFWYVGSGMLMIEPYMLVLSYKYKPSSSMASEPTFLSRNFFAQPMVVAVELWFTKQRILRLEWVAVGSPVPSGGLVAGEGGFSGGGRASLQRRFKIRGIPALVAIGPSGRTLTTEARLLLQAHGADAYPFTEEHLKKLDEQMEEMTKGEMGHGWSFYCKVCDFDLHPKCALKKDDPKENCGGALGKVSMGEIKVNKIDIHIQRKDRNEPSSRIGPAMPSFLVQLREKLQKSLKSHLKRSGNNDVWKSATSLLGKDKGSSNALEVDLEKQLQVWKENPTWVDHSPEIKVTVPKGSLCNLNVEVNVGLPPDAVYNIVTDPDNKRVFKNIKEVISRRVLVDEGSRQVVELEQAALWRFLWWSGTISVHVLVDQNREDHTMKFKQVKTGFMKRFEGCWKVEPLLVDEKLCHPFIPETLADYVTCTGGKGRVGSKVSLEQIIQPALVPPPPISWYLRGITSKTTEMLISDLLVETARIRGDSDAKNSTGEIGVSDECPVDEILDIKQRWALRRKNAKRFHRSLPLLLN</sequence>
<dbReference type="InterPro" id="IPR036249">
    <property type="entry name" value="Thioredoxin-like_sf"/>
</dbReference>
<dbReference type="SUPFAM" id="SSF52833">
    <property type="entry name" value="Thioredoxin-like"/>
    <property type="match status" value="1"/>
</dbReference>
<evidence type="ECO:0000313" key="5">
    <source>
        <dbReference type="Proteomes" id="UP000306102"/>
    </source>
</evidence>
<protein>
    <submittedName>
        <fullName evidence="4">Uncharacterized protein</fullName>
    </submittedName>
</protein>
<feature type="transmembrane region" description="Helical" evidence="1">
    <location>
        <begin position="267"/>
        <end position="288"/>
    </location>
</feature>
<dbReference type="STRING" id="542762.A0A4S4D616"/>
<evidence type="ECO:0000256" key="1">
    <source>
        <dbReference type="SAM" id="Phobius"/>
    </source>
</evidence>
<gene>
    <name evidence="4" type="ORF">TEA_010642</name>
</gene>
<dbReference type="PANTHER" id="PTHR31385:SF1">
    <property type="entry name" value="PUTATIVE (DUF220)-RELATED"/>
    <property type="match status" value="1"/>
</dbReference>
<accession>A0A4S4D616</accession>
<dbReference type="Pfam" id="PF13905">
    <property type="entry name" value="Thioredoxin_8"/>
    <property type="match status" value="1"/>
</dbReference>
<comment type="caution">
    <text evidence="4">The sequence shown here is derived from an EMBL/GenBank/DDBJ whole genome shotgun (WGS) entry which is preliminary data.</text>
</comment>
<dbReference type="EMBL" id="SDRB02012418">
    <property type="protein sequence ID" value="THF97824.1"/>
    <property type="molecule type" value="Genomic_DNA"/>
</dbReference>